<dbReference type="Pfam" id="PF00072">
    <property type="entry name" value="Response_reg"/>
    <property type="match status" value="1"/>
</dbReference>
<dbReference type="PANTHER" id="PTHR42713:SF3">
    <property type="entry name" value="TRANSCRIPTIONAL REGULATORY PROTEIN HPTR"/>
    <property type="match status" value="1"/>
</dbReference>
<reference evidence="11" key="1">
    <citation type="journal article" date="2015" name="Front. Microbiol.">
        <title>The vaginal isolate Lactobacillus paracasei LPC-S01 (DSM 26760) is suitable for oral administration.</title>
        <authorList>
            <person name="Balzaretti S."/>
            <person name="Taverniti V."/>
            <person name="Rondini G."/>
            <person name="Marcolegio G."/>
            <person name="Minuzzo M."/>
            <person name="Remagni M.C."/>
            <person name="Fiore W."/>
            <person name="Arioli S."/>
            <person name="Guglielmetti S."/>
        </authorList>
    </citation>
    <scope>NUCLEOTIDE SEQUENCE</scope>
    <source>
        <strain evidence="11">LPC-S01</strain>
    </source>
</reference>
<dbReference type="Gene3D" id="1.10.10.60">
    <property type="entry name" value="Homeodomain-like"/>
    <property type="match status" value="2"/>
</dbReference>
<feature type="domain" description="HTH araC/xylS-type" evidence="9">
    <location>
        <begin position="151"/>
        <end position="250"/>
    </location>
</feature>
<comment type="subcellular location">
    <subcellularLocation>
        <location evidence="1">Cytoplasm</location>
    </subcellularLocation>
</comment>
<dbReference type="InterPro" id="IPR011006">
    <property type="entry name" value="CheY-like_superfamily"/>
</dbReference>
<dbReference type="RefSeq" id="WP_003590528.1">
    <property type="nucleotide sequence ID" value="NZ_AFYP01000024.1"/>
</dbReference>
<dbReference type="PANTHER" id="PTHR42713">
    <property type="entry name" value="HISTIDINE KINASE-RELATED"/>
    <property type="match status" value="1"/>
</dbReference>
<evidence type="ECO:0000256" key="5">
    <source>
        <dbReference type="ARBA" id="ARBA00023015"/>
    </source>
</evidence>
<dbReference type="CDD" id="cd17536">
    <property type="entry name" value="REC_YesN-like"/>
    <property type="match status" value="1"/>
</dbReference>
<dbReference type="SMART" id="SM00342">
    <property type="entry name" value="HTH_ARAC"/>
    <property type="match status" value="1"/>
</dbReference>
<dbReference type="SUPFAM" id="SSF46689">
    <property type="entry name" value="Homeodomain-like"/>
    <property type="match status" value="2"/>
</dbReference>
<dbReference type="GO" id="GO:0005737">
    <property type="term" value="C:cytoplasm"/>
    <property type="evidence" value="ECO:0007669"/>
    <property type="project" value="UniProtKB-SubCell"/>
</dbReference>
<evidence type="ECO:0000256" key="6">
    <source>
        <dbReference type="ARBA" id="ARBA00023125"/>
    </source>
</evidence>
<feature type="modified residue" description="4-aspartylphosphate" evidence="8">
    <location>
        <position position="55"/>
    </location>
</feature>
<keyword evidence="6" id="KW-0238">DNA-binding</keyword>
<evidence type="ECO:0000313" key="11">
    <source>
        <dbReference type="EMBL" id="CRL16824.1"/>
    </source>
</evidence>
<dbReference type="AlphaFoldDB" id="A0A0M6W9L4"/>
<dbReference type="GO" id="GO:0003700">
    <property type="term" value="F:DNA-binding transcription factor activity"/>
    <property type="evidence" value="ECO:0007669"/>
    <property type="project" value="InterPro"/>
</dbReference>
<evidence type="ECO:0000256" key="1">
    <source>
        <dbReference type="ARBA" id="ARBA00004496"/>
    </source>
</evidence>
<keyword evidence="3 8" id="KW-0597">Phosphoprotein</keyword>
<keyword evidence="7" id="KW-0804">Transcription</keyword>
<sequence>MYKLLIVEDEHLIRRYLTDALDYQELNITVVGDAENGQEGTAMIQDLQPDIVLTDISMPIMDAFQMFEATKAQDYQKVILSGYNDFANAKKAIRSGARDFLVKPIDLEELRNCMVDVTTQIQLQRGQLADTDGIAIDLLKDVRYSRDHVVTQVLTWISEHYACKFTIAEMASDLGYSESYIYKKIKDHLGVTLNDYLNRYRIRMAINQLIEDPSMLIYEAADASGFSDYKYFNQVFKKYLGMTTTDFKAKVLQ</sequence>
<dbReference type="InterPro" id="IPR001789">
    <property type="entry name" value="Sig_transdc_resp-reg_receiver"/>
</dbReference>
<evidence type="ECO:0000256" key="2">
    <source>
        <dbReference type="ARBA" id="ARBA00022490"/>
    </source>
</evidence>
<evidence type="ECO:0000256" key="4">
    <source>
        <dbReference type="ARBA" id="ARBA00023012"/>
    </source>
</evidence>
<dbReference type="GO" id="GO:0043565">
    <property type="term" value="F:sequence-specific DNA binding"/>
    <property type="evidence" value="ECO:0007669"/>
    <property type="project" value="InterPro"/>
</dbReference>
<dbReference type="EMBL" id="LN846898">
    <property type="protein sequence ID" value="CRL16824.1"/>
    <property type="molecule type" value="Genomic_DNA"/>
</dbReference>
<keyword evidence="4" id="KW-0902">Two-component regulatory system</keyword>
<dbReference type="GO" id="GO:0000160">
    <property type="term" value="P:phosphorelay signal transduction system"/>
    <property type="evidence" value="ECO:0007669"/>
    <property type="project" value="UniProtKB-KW"/>
</dbReference>
<dbReference type="Gene3D" id="3.40.50.2300">
    <property type="match status" value="1"/>
</dbReference>
<dbReference type="PROSITE" id="PS50110">
    <property type="entry name" value="RESPONSE_REGULATORY"/>
    <property type="match status" value="1"/>
</dbReference>
<protein>
    <submittedName>
        <fullName evidence="11">Two-component response regulator</fullName>
    </submittedName>
</protein>
<feature type="domain" description="Response regulatory" evidence="10">
    <location>
        <begin position="3"/>
        <end position="118"/>
    </location>
</feature>
<dbReference type="InterPro" id="IPR009057">
    <property type="entry name" value="Homeodomain-like_sf"/>
</dbReference>
<dbReference type="InterPro" id="IPR018060">
    <property type="entry name" value="HTH_AraC"/>
</dbReference>
<organism evidence="11">
    <name type="scientific">Lacticaseibacillus paracasei</name>
    <name type="common">Lactobacillus paracasei</name>
    <dbReference type="NCBI Taxonomy" id="1597"/>
    <lineage>
        <taxon>Bacteria</taxon>
        <taxon>Bacillati</taxon>
        <taxon>Bacillota</taxon>
        <taxon>Bacilli</taxon>
        <taxon>Lactobacillales</taxon>
        <taxon>Lactobacillaceae</taxon>
        <taxon>Lacticaseibacillus</taxon>
    </lineage>
</organism>
<keyword evidence="2" id="KW-0963">Cytoplasm</keyword>
<dbReference type="SMART" id="SM00448">
    <property type="entry name" value="REC"/>
    <property type="match status" value="1"/>
</dbReference>
<evidence type="ECO:0000259" key="9">
    <source>
        <dbReference type="PROSITE" id="PS01124"/>
    </source>
</evidence>
<dbReference type="InterPro" id="IPR051552">
    <property type="entry name" value="HptR"/>
</dbReference>
<evidence type="ECO:0000256" key="3">
    <source>
        <dbReference type="ARBA" id="ARBA00022553"/>
    </source>
</evidence>
<dbReference type="Pfam" id="PF12833">
    <property type="entry name" value="HTH_18"/>
    <property type="match status" value="1"/>
</dbReference>
<evidence type="ECO:0000256" key="8">
    <source>
        <dbReference type="PROSITE-ProRule" id="PRU00169"/>
    </source>
</evidence>
<dbReference type="SUPFAM" id="SSF52172">
    <property type="entry name" value="CheY-like"/>
    <property type="match status" value="1"/>
</dbReference>
<name>A0A0M6W9L4_LACPA</name>
<proteinExistence type="predicted"/>
<dbReference type="PROSITE" id="PS01124">
    <property type="entry name" value="HTH_ARAC_FAMILY_2"/>
    <property type="match status" value="1"/>
</dbReference>
<accession>A0A0M6W9L4</accession>
<evidence type="ECO:0000256" key="7">
    <source>
        <dbReference type="ARBA" id="ARBA00023163"/>
    </source>
</evidence>
<evidence type="ECO:0000259" key="10">
    <source>
        <dbReference type="PROSITE" id="PS50110"/>
    </source>
</evidence>
<keyword evidence="5" id="KW-0805">Transcription regulation</keyword>